<sequence>MGAVIKLVDAILFFFFLLIAVVAPLFDAQSCLPRDLYPDYLVDLNTWYSREYGDYLISEKPNFFVGLVWLELLFLWPLSIANLYGIVAGKSWLRTTSLIYGVSISTSMVAILSELKGSGKAPDKLLMVYYPFLGLSVLAILRGLLPRSGNTPAIGTRPALIRKKKA</sequence>
<reference evidence="9 11" key="1">
    <citation type="submission" date="2024-02" db="EMBL/GenBank/DDBJ databases">
        <authorList>
            <person name="Vignale AGUSTIN F."/>
            <person name="Sosa J E."/>
            <person name="Modenutti C."/>
        </authorList>
    </citation>
    <scope>NUCLEOTIDE SEQUENCE [LARGE SCALE GENOMIC DNA]</scope>
</reference>
<proteinExistence type="inferred from homology"/>
<keyword evidence="4" id="KW-0256">Endoplasmic reticulum</keyword>
<dbReference type="PANTHER" id="PTHR31204">
    <property type="entry name" value="SIGMA INTRACELLULAR RECEPTOR 2"/>
    <property type="match status" value="1"/>
</dbReference>
<dbReference type="AlphaFoldDB" id="A0ABC8QLM5"/>
<evidence type="ECO:0000259" key="8">
    <source>
        <dbReference type="PROSITE" id="PS51751"/>
    </source>
</evidence>
<organism evidence="9 11">
    <name type="scientific">Ilex paraguariensis</name>
    <name type="common">yerba mate</name>
    <dbReference type="NCBI Taxonomy" id="185542"/>
    <lineage>
        <taxon>Eukaryota</taxon>
        <taxon>Viridiplantae</taxon>
        <taxon>Streptophyta</taxon>
        <taxon>Embryophyta</taxon>
        <taxon>Tracheophyta</taxon>
        <taxon>Spermatophyta</taxon>
        <taxon>Magnoliopsida</taxon>
        <taxon>eudicotyledons</taxon>
        <taxon>Gunneridae</taxon>
        <taxon>Pentapetalae</taxon>
        <taxon>asterids</taxon>
        <taxon>campanulids</taxon>
        <taxon>Aquifoliales</taxon>
        <taxon>Aquifoliaceae</taxon>
        <taxon>Ilex</taxon>
    </lineage>
</organism>
<dbReference type="EMBL" id="CAUOFW020008403">
    <property type="protein sequence ID" value="CAK9182690.1"/>
    <property type="molecule type" value="Genomic_DNA"/>
</dbReference>
<gene>
    <name evidence="9" type="ORF">ILEXP_LOCUS447</name>
    <name evidence="10" type="ORF">ILEXP_LOCUS52910</name>
</gene>
<keyword evidence="5 7" id="KW-1133">Transmembrane helix</keyword>
<evidence type="ECO:0000256" key="1">
    <source>
        <dbReference type="ARBA" id="ARBA00004477"/>
    </source>
</evidence>
<keyword evidence="6 7" id="KW-0472">Membrane</keyword>
<evidence type="ECO:0000313" key="10">
    <source>
        <dbReference type="EMBL" id="CAK9182690.1"/>
    </source>
</evidence>
<feature type="transmembrane region" description="Helical" evidence="7">
    <location>
        <begin position="98"/>
        <end position="115"/>
    </location>
</feature>
<feature type="transmembrane region" description="Helical" evidence="7">
    <location>
        <begin position="63"/>
        <end position="86"/>
    </location>
</feature>
<evidence type="ECO:0000256" key="7">
    <source>
        <dbReference type="PIRNR" id="PIRNR031032"/>
    </source>
</evidence>
<dbReference type="Pfam" id="PF05241">
    <property type="entry name" value="EBP"/>
    <property type="match status" value="1"/>
</dbReference>
<evidence type="ECO:0000313" key="11">
    <source>
        <dbReference type="Proteomes" id="UP001642360"/>
    </source>
</evidence>
<protein>
    <recommendedName>
        <fullName evidence="8">EXPERA domain-containing protein</fullName>
    </recommendedName>
</protein>
<dbReference type="InterPro" id="IPR016964">
    <property type="entry name" value="Sigma2_recept"/>
</dbReference>
<evidence type="ECO:0000256" key="3">
    <source>
        <dbReference type="ARBA" id="ARBA00022692"/>
    </source>
</evidence>
<evidence type="ECO:0000313" key="9">
    <source>
        <dbReference type="EMBL" id="CAK9133533.1"/>
    </source>
</evidence>
<dbReference type="EMBL" id="CAUOFW020000059">
    <property type="protein sequence ID" value="CAK9133533.1"/>
    <property type="molecule type" value="Genomic_DNA"/>
</dbReference>
<dbReference type="PIRSF" id="PIRSF031032">
    <property type="entry name" value="TMP_97_prd"/>
    <property type="match status" value="1"/>
</dbReference>
<comment type="similarity">
    <text evidence="2">Belongs to the TMEM97/sigma-2 receptor family.</text>
</comment>
<evidence type="ECO:0000256" key="5">
    <source>
        <dbReference type="ARBA" id="ARBA00022989"/>
    </source>
</evidence>
<dbReference type="GO" id="GO:0005789">
    <property type="term" value="C:endoplasmic reticulum membrane"/>
    <property type="evidence" value="ECO:0007669"/>
    <property type="project" value="UniProtKB-SubCell"/>
</dbReference>
<dbReference type="Proteomes" id="UP001642360">
    <property type="component" value="Unassembled WGS sequence"/>
</dbReference>
<comment type="subcellular location">
    <subcellularLocation>
        <location evidence="1">Endoplasmic reticulum membrane</location>
        <topology evidence="1">Multi-pass membrane protein</topology>
    </subcellularLocation>
</comment>
<comment type="caution">
    <text evidence="9">The sequence shown here is derived from an EMBL/GenBank/DDBJ whole genome shotgun (WGS) entry which is preliminary data.</text>
</comment>
<evidence type="ECO:0000256" key="4">
    <source>
        <dbReference type="ARBA" id="ARBA00022824"/>
    </source>
</evidence>
<keyword evidence="3 7" id="KW-0812">Transmembrane</keyword>
<accession>A0ABC8QLM5</accession>
<dbReference type="PANTHER" id="PTHR31204:SF1">
    <property type="entry name" value="SIGMA INTRACELLULAR RECEPTOR 2"/>
    <property type="match status" value="1"/>
</dbReference>
<name>A0ABC8QLM5_9AQUA</name>
<dbReference type="PROSITE" id="PS51751">
    <property type="entry name" value="EXPERA"/>
    <property type="match status" value="1"/>
</dbReference>
<evidence type="ECO:0000256" key="2">
    <source>
        <dbReference type="ARBA" id="ARBA00009096"/>
    </source>
</evidence>
<feature type="transmembrane region" description="Helical" evidence="7">
    <location>
        <begin position="127"/>
        <end position="145"/>
    </location>
</feature>
<feature type="domain" description="EXPERA" evidence="8">
    <location>
        <begin position="8"/>
        <end position="140"/>
    </location>
</feature>
<dbReference type="InterPro" id="IPR033118">
    <property type="entry name" value="EXPERA"/>
</dbReference>
<keyword evidence="11" id="KW-1185">Reference proteome</keyword>
<dbReference type="InterPro" id="IPR051987">
    <property type="entry name" value="Sigma-2_receptor-like"/>
</dbReference>
<evidence type="ECO:0000256" key="6">
    <source>
        <dbReference type="ARBA" id="ARBA00023136"/>
    </source>
</evidence>